<dbReference type="InParanoid" id="T1HF87"/>
<name>T1HF87_RHOPR</name>
<organism evidence="1 2">
    <name type="scientific">Rhodnius prolixus</name>
    <name type="common">Triatomid bug</name>
    <dbReference type="NCBI Taxonomy" id="13249"/>
    <lineage>
        <taxon>Eukaryota</taxon>
        <taxon>Metazoa</taxon>
        <taxon>Ecdysozoa</taxon>
        <taxon>Arthropoda</taxon>
        <taxon>Hexapoda</taxon>
        <taxon>Insecta</taxon>
        <taxon>Pterygota</taxon>
        <taxon>Neoptera</taxon>
        <taxon>Paraneoptera</taxon>
        <taxon>Hemiptera</taxon>
        <taxon>Heteroptera</taxon>
        <taxon>Panheteroptera</taxon>
        <taxon>Cimicomorpha</taxon>
        <taxon>Reduviidae</taxon>
        <taxon>Triatominae</taxon>
        <taxon>Rhodnius</taxon>
    </lineage>
</organism>
<reference evidence="1" key="1">
    <citation type="submission" date="2015-05" db="UniProtKB">
        <authorList>
            <consortium name="EnsemblMetazoa"/>
        </authorList>
    </citation>
    <scope>IDENTIFICATION</scope>
</reference>
<protein>
    <submittedName>
        <fullName evidence="1">Uncharacterized protein</fullName>
    </submittedName>
</protein>
<dbReference type="EnsemblMetazoa" id="RPRC002709-RA">
    <property type="protein sequence ID" value="RPRC002709-PA"/>
    <property type="gene ID" value="RPRC002709"/>
</dbReference>
<dbReference type="EMBL" id="ACPB03007591">
    <property type="status" value="NOT_ANNOTATED_CDS"/>
    <property type="molecule type" value="Genomic_DNA"/>
</dbReference>
<dbReference type="HOGENOM" id="CLU_2963697_0_0_1"/>
<dbReference type="EMBL" id="ACPB03007592">
    <property type="status" value="NOT_ANNOTATED_CDS"/>
    <property type="molecule type" value="Genomic_DNA"/>
</dbReference>
<keyword evidence="2" id="KW-1185">Reference proteome</keyword>
<proteinExistence type="predicted"/>
<accession>T1HF87</accession>
<dbReference type="AlphaFoldDB" id="T1HF87"/>
<dbReference type="VEuPathDB" id="VectorBase:RPRC002709"/>
<dbReference type="Proteomes" id="UP000015103">
    <property type="component" value="Unassembled WGS sequence"/>
</dbReference>
<evidence type="ECO:0000313" key="2">
    <source>
        <dbReference type="Proteomes" id="UP000015103"/>
    </source>
</evidence>
<sequence length="59" mass="6892">MTALRTKKAWAEKAVNERDWFLNELSERNDESKRINQDYSMSSDSMFGVHGTLKQLVID</sequence>
<evidence type="ECO:0000313" key="1">
    <source>
        <dbReference type="EnsemblMetazoa" id="RPRC002709-PA"/>
    </source>
</evidence>